<feature type="binding site" evidence="7">
    <location>
        <position position="86"/>
    </location>
    <ligand>
        <name>S-adenosyl-L-methionine</name>
        <dbReference type="ChEBI" id="CHEBI:59789"/>
    </ligand>
</feature>
<evidence type="ECO:0000313" key="10">
    <source>
        <dbReference type="Proteomes" id="UP000780801"/>
    </source>
</evidence>
<dbReference type="PROSITE" id="PS51689">
    <property type="entry name" value="SAM_RNA_A_N6_MT"/>
    <property type="match status" value="1"/>
</dbReference>
<keyword evidence="3 7" id="KW-0808">Transferase</keyword>
<gene>
    <name evidence="9" type="primary">MTF1</name>
    <name evidence="9" type="ORF">BGW38_003665</name>
</gene>
<comment type="caution">
    <text evidence="7">Lacks conserved residue(s) required for the propagation of feature annotation.</text>
</comment>
<sequence length="331" mass="37425">MAQHITRPLLKSLPKLPAPDRWTTLFKGSKARGQLRVNVKTEEVANAAADLMKITPQKNIIELYAGPGQLTRSMALAGANKVVAVENGEYFKSSLQSLVEHSEGRVQHLQEHPVADPFDELLNPSKGYLPKLESQPRDKIHSGLAIVGSIPNSTFGEKHLLDLITASIEQMGPFRLGRIEMFMFVSKETLQKFRTPPGTPQRQRLTLLSEAAVELKELLRPGMHHFHLPYDYHLVHIVPHEKAKIDIPVDVFDYCLRSLFTNKSNQLNKTIKLLGPGADILLGRLSFDTTVKIKHMTLEQLNEVAVKFDQWPLRPAVLYEDMIMHETRSRK</sequence>
<evidence type="ECO:0000256" key="3">
    <source>
        <dbReference type="ARBA" id="ARBA00022679"/>
    </source>
</evidence>
<organism evidence="9 10">
    <name type="scientific">Lunasporangiospora selenospora</name>
    <dbReference type="NCBI Taxonomy" id="979761"/>
    <lineage>
        <taxon>Eukaryota</taxon>
        <taxon>Fungi</taxon>
        <taxon>Fungi incertae sedis</taxon>
        <taxon>Mucoromycota</taxon>
        <taxon>Mortierellomycotina</taxon>
        <taxon>Mortierellomycetes</taxon>
        <taxon>Mortierellales</taxon>
        <taxon>Mortierellaceae</taxon>
        <taxon>Lunasporangiospora</taxon>
    </lineage>
</organism>
<keyword evidence="4 7" id="KW-0949">S-adenosyl-L-methionine</keyword>
<dbReference type="InterPro" id="IPR029063">
    <property type="entry name" value="SAM-dependent_MTases_sf"/>
</dbReference>
<dbReference type="Pfam" id="PF00398">
    <property type="entry name" value="RrnaAD"/>
    <property type="match status" value="1"/>
</dbReference>
<proteinExistence type="inferred from homology"/>
<dbReference type="Proteomes" id="UP000780801">
    <property type="component" value="Unassembled WGS sequence"/>
</dbReference>
<evidence type="ECO:0000256" key="2">
    <source>
        <dbReference type="ARBA" id="ARBA00022603"/>
    </source>
</evidence>
<dbReference type="Gene3D" id="3.40.50.150">
    <property type="entry name" value="Vaccinia Virus protein VP39"/>
    <property type="match status" value="1"/>
</dbReference>
<evidence type="ECO:0000256" key="6">
    <source>
        <dbReference type="ARBA" id="ARBA00024915"/>
    </source>
</evidence>
<comment type="function">
    <text evidence="6">Mitochondrial transcription factor that confers selective promoter recognition on the core subunit of the yeast mitochondrial RNA polymerase. Interacts with DNA in a non-specific manner.</text>
</comment>
<feature type="binding site" evidence="7">
    <location>
        <position position="149"/>
    </location>
    <ligand>
        <name>S-adenosyl-L-methionine</name>
        <dbReference type="ChEBI" id="CHEBI:59789"/>
    </ligand>
</feature>
<dbReference type="Gene3D" id="1.10.8.100">
    <property type="entry name" value="Ribosomal RNA adenine dimethylase-like, domain 2"/>
    <property type="match status" value="1"/>
</dbReference>
<dbReference type="OrthoDB" id="16079at2759"/>
<dbReference type="PANTHER" id="PTHR11727">
    <property type="entry name" value="DIMETHYLADENOSINE TRANSFERASE"/>
    <property type="match status" value="1"/>
</dbReference>
<dbReference type="GO" id="GO:0003723">
    <property type="term" value="F:RNA binding"/>
    <property type="evidence" value="ECO:0007669"/>
    <property type="project" value="UniProtKB-UniRule"/>
</dbReference>
<evidence type="ECO:0000256" key="7">
    <source>
        <dbReference type="PROSITE-ProRule" id="PRU01026"/>
    </source>
</evidence>
<evidence type="ECO:0000256" key="4">
    <source>
        <dbReference type="ARBA" id="ARBA00022691"/>
    </source>
</evidence>
<keyword evidence="8" id="KW-0698">rRNA processing</keyword>
<keyword evidence="5 7" id="KW-0694">RNA-binding</keyword>
<dbReference type="EMBL" id="JAABOA010000242">
    <property type="protein sequence ID" value="KAF9585157.1"/>
    <property type="molecule type" value="Genomic_DNA"/>
</dbReference>
<dbReference type="PANTHER" id="PTHR11727:SF17">
    <property type="entry name" value="DIMETHYLADENOSINE TRANSFERASE 1, MITOCHONDRIAL"/>
    <property type="match status" value="1"/>
</dbReference>
<dbReference type="SUPFAM" id="SSF53335">
    <property type="entry name" value="S-adenosyl-L-methionine-dependent methyltransferases"/>
    <property type="match status" value="1"/>
</dbReference>
<reference evidence="9" key="1">
    <citation type="journal article" date="2020" name="Fungal Divers.">
        <title>Resolving the Mortierellaceae phylogeny through synthesis of multi-gene phylogenetics and phylogenomics.</title>
        <authorList>
            <person name="Vandepol N."/>
            <person name="Liber J."/>
            <person name="Desiro A."/>
            <person name="Na H."/>
            <person name="Kennedy M."/>
            <person name="Barry K."/>
            <person name="Grigoriev I.V."/>
            <person name="Miller A.N."/>
            <person name="O'Donnell K."/>
            <person name="Stajich J.E."/>
            <person name="Bonito G."/>
        </authorList>
    </citation>
    <scope>NUCLEOTIDE SEQUENCE</scope>
    <source>
        <strain evidence="9">KOD1015</strain>
    </source>
</reference>
<dbReference type="GO" id="GO:0034246">
    <property type="term" value="F:mitochondrial transcription factor activity"/>
    <property type="evidence" value="ECO:0007669"/>
    <property type="project" value="TreeGrafter"/>
</dbReference>
<feature type="binding site" evidence="7">
    <location>
        <position position="39"/>
    </location>
    <ligand>
        <name>S-adenosyl-L-methionine</name>
        <dbReference type="ChEBI" id="CHEBI:59789"/>
    </ligand>
</feature>
<comment type="subcellular location">
    <subcellularLocation>
        <location evidence="1">Mitochondrion</location>
    </subcellularLocation>
</comment>
<keyword evidence="10" id="KW-1185">Reference proteome</keyword>
<dbReference type="GO" id="GO:0000179">
    <property type="term" value="F:rRNA (adenine-N6,N6-)-dimethyltransferase activity"/>
    <property type="evidence" value="ECO:0007669"/>
    <property type="project" value="UniProtKB-UniRule"/>
</dbReference>
<comment type="similarity">
    <text evidence="7 8">Belongs to the class I-like SAM-binding methyltransferase superfamily. rRNA adenine N(6)-methyltransferase family.</text>
</comment>
<name>A0A9P6G0B6_9FUNG</name>
<accession>A0A9P6G0B6</accession>
<evidence type="ECO:0000256" key="8">
    <source>
        <dbReference type="RuleBase" id="RU362106"/>
    </source>
</evidence>
<dbReference type="InterPro" id="IPR001737">
    <property type="entry name" value="KsgA/Erm"/>
</dbReference>
<evidence type="ECO:0000256" key="5">
    <source>
        <dbReference type="ARBA" id="ARBA00022884"/>
    </source>
</evidence>
<dbReference type="GO" id="GO:0006391">
    <property type="term" value="P:transcription initiation at mitochondrial promoter"/>
    <property type="evidence" value="ECO:0007669"/>
    <property type="project" value="TreeGrafter"/>
</dbReference>
<dbReference type="InterPro" id="IPR023165">
    <property type="entry name" value="rRNA_Ade_diMease-like_C"/>
</dbReference>
<dbReference type="EC" id="2.1.1.-" evidence="8"/>
<evidence type="ECO:0000313" key="9">
    <source>
        <dbReference type="EMBL" id="KAF9585157.1"/>
    </source>
</evidence>
<dbReference type="GO" id="GO:0005759">
    <property type="term" value="C:mitochondrial matrix"/>
    <property type="evidence" value="ECO:0007669"/>
    <property type="project" value="TreeGrafter"/>
</dbReference>
<protein>
    <recommendedName>
        <fullName evidence="8">rRNA adenine N(6)-methyltransferase</fullName>
        <ecNumber evidence="8">2.1.1.-</ecNumber>
    </recommendedName>
</protein>
<evidence type="ECO:0000256" key="1">
    <source>
        <dbReference type="ARBA" id="ARBA00004173"/>
    </source>
</evidence>
<keyword evidence="2 7" id="KW-0489">Methyltransferase</keyword>
<dbReference type="AlphaFoldDB" id="A0A9P6G0B6"/>
<comment type="caution">
    <text evidence="9">The sequence shown here is derived from an EMBL/GenBank/DDBJ whole genome shotgun (WGS) entry which is preliminary data.</text>
</comment>